<sequence length="42" mass="5157">MIILENISKHYGKNHVLKDVYCKFKWHTLFNFIITQQNKYSI</sequence>
<name>A0A2P6FEC0_9MOLU</name>
<dbReference type="Proteomes" id="UP000031565">
    <property type="component" value="Unassembled WGS sequence"/>
</dbReference>
<dbReference type="AlphaFoldDB" id="A0A2P6FEC0"/>
<gene>
    <name evidence="1" type="ORF">SMSRO_SF016590</name>
</gene>
<protein>
    <submittedName>
        <fullName evidence="1">Uncharacterized protein</fullName>
    </submittedName>
</protein>
<accession>A0A2P6FEC0</accession>
<dbReference type="STRING" id="2138.SMSRO_v1c15850"/>
<comment type="caution">
    <text evidence="1">The sequence shown here is derived from an EMBL/GenBank/DDBJ whole genome shotgun (WGS) entry which is preliminary data.</text>
</comment>
<organism evidence="1 2">
    <name type="scientific">Spiroplasma poulsonii</name>
    <dbReference type="NCBI Taxonomy" id="2138"/>
    <lineage>
        <taxon>Bacteria</taxon>
        <taxon>Bacillati</taxon>
        <taxon>Mycoplasmatota</taxon>
        <taxon>Mollicutes</taxon>
        <taxon>Entomoplasmatales</taxon>
        <taxon>Spiroplasmataceae</taxon>
        <taxon>Spiroplasma</taxon>
    </lineage>
</organism>
<reference evidence="1 2" key="1">
    <citation type="journal article" date="2015" name="MBio">
        <title>Genome sequence of the Drosophila melanogaster male-killing Spiroplasma strain MSRO endosymbiont.</title>
        <authorList>
            <person name="Paredes J.C."/>
            <person name="Herren J.K."/>
            <person name="Schupfer F."/>
            <person name="Marin R."/>
            <person name="Claverol S."/>
            <person name="Kuo C.H."/>
            <person name="Lemaitre B."/>
            <person name="Beven L."/>
        </authorList>
    </citation>
    <scope>NUCLEOTIDE SEQUENCE [LARGE SCALE GENOMIC DNA]</scope>
    <source>
        <strain evidence="1 2">MSRO</strain>
    </source>
</reference>
<keyword evidence="2" id="KW-1185">Reference proteome</keyword>
<evidence type="ECO:0000313" key="2">
    <source>
        <dbReference type="Proteomes" id="UP000031565"/>
    </source>
</evidence>
<dbReference type="EMBL" id="JTLV02000001">
    <property type="protein sequence ID" value="PQM31805.1"/>
    <property type="molecule type" value="Genomic_DNA"/>
</dbReference>
<evidence type="ECO:0000313" key="1">
    <source>
        <dbReference type="EMBL" id="PQM31805.1"/>
    </source>
</evidence>
<proteinExistence type="predicted"/>